<accession>A0A1E1X740</accession>
<feature type="signal peptide" evidence="6">
    <location>
        <begin position="1"/>
        <end position="18"/>
    </location>
</feature>
<protein>
    <submittedName>
        <fullName evidence="8">Putative secreted metalloprotease</fullName>
    </submittedName>
</protein>
<comment type="caution">
    <text evidence="5">Lacks conserved residue(s) required for the propagation of feature annotation.</text>
</comment>
<name>A0A1E1X740_9ACAR</name>
<feature type="non-terminal residue" evidence="8">
    <location>
        <position position="1"/>
    </location>
</feature>
<keyword evidence="3 5" id="KW-0862">Zinc</keyword>
<feature type="binding site" evidence="5">
    <location>
        <position position="331"/>
    </location>
    <ligand>
        <name>Zn(2+)</name>
        <dbReference type="ChEBI" id="CHEBI:29105"/>
        <note>catalytic</note>
    </ligand>
</feature>
<evidence type="ECO:0000256" key="4">
    <source>
        <dbReference type="ARBA" id="ARBA00023049"/>
    </source>
</evidence>
<feature type="domain" description="Peptidase M12B" evidence="7">
    <location>
        <begin position="168"/>
        <end position="393"/>
    </location>
</feature>
<evidence type="ECO:0000256" key="1">
    <source>
        <dbReference type="ARBA" id="ARBA00022670"/>
    </source>
</evidence>
<dbReference type="SUPFAM" id="SSF55486">
    <property type="entry name" value="Metalloproteases ('zincins'), catalytic domain"/>
    <property type="match status" value="1"/>
</dbReference>
<dbReference type="Pfam" id="PF13688">
    <property type="entry name" value="Reprolysin_5"/>
    <property type="match status" value="1"/>
</dbReference>
<keyword evidence="2" id="KW-0378">Hydrolase</keyword>
<organism evidence="8">
    <name type="scientific">Amblyomma aureolatum</name>
    <dbReference type="NCBI Taxonomy" id="187763"/>
    <lineage>
        <taxon>Eukaryota</taxon>
        <taxon>Metazoa</taxon>
        <taxon>Ecdysozoa</taxon>
        <taxon>Arthropoda</taxon>
        <taxon>Chelicerata</taxon>
        <taxon>Arachnida</taxon>
        <taxon>Acari</taxon>
        <taxon>Parasitiformes</taxon>
        <taxon>Ixodida</taxon>
        <taxon>Ixodoidea</taxon>
        <taxon>Ixodidae</taxon>
        <taxon>Amblyomminae</taxon>
        <taxon>Amblyomma</taxon>
    </lineage>
</organism>
<dbReference type="PANTHER" id="PTHR11905:SF159">
    <property type="entry name" value="ADAM METALLOPROTEASE"/>
    <property type="match status" value="1"/>
</dbReference>
<evidence type="ECO:0000313" key="8">
    <source>
        <dbReference type="EMBL" id="JAT94866.1"/>
    </source>
</evidence>
<dbReference type="GO" id="GO:0004222">
    <property type="term" value="F:metalloendopeptidase activity"/>
    <property type="evidence" value="ECO:0007669"/>
    <property type="project" value="InterPro"/>
</dbReference>
<reference evidence="8" key="1">
    <citation type="journal article" date="2017" name="Front. Cell. Infect. Microbiol.">
        <title>The Distinct Transcriptional Response of the Midgut of Amblyomma sculptum and Amblyomma aureolatum Ticks to Rickettsia rickettsii Correlates to Their Differences in Susceptibility to Infection.</title>
        <authorList>
            <person name="Martins L.A."/>
            <person name="Galletti M.F.B.M."/>
            <person name="Ribeiro J.M."/>
            <person name="Fujita A."/>
            <person name="Costa F.B."/>
            <person name="Labruna M.B."/>
            <person name="Daffre S."/>
            <person name="Fogaca A.C."/>
        </authorList>
    </citation>
    <scope>NUCLEOTIDE SEQUENCE</scope>
</reference>
<sequence length="475" mass="55093">SFLLPIFLLHFWVRVTTATHIVYPTLLESRGMNSELLLRINEDISLSLEKSSVFTDDILFITTENDEPTHYYMRREDYEKNLYHDSIKMASVMVEKDDGVRVEGILGSSLRIRPIPGMQRSIEGQIAHEIYKISEPQAEVHRDYLVANNSYDPRRLPSLFEERSVKTFYPEIHLVADSAYSRRFGFNKRYMTLYFAVFLNAVNLRYRSMLDPKVQLRITGITMIKYASDEPFLIRAGNDYNVILDEETIANFSAYYKGSLEYKRSDLMYLVTGRDMAFWQNGTLQTWVGGYGVIGGICQEVKVAMSEDRPTSYYGVYTFAHEVGHTLGCNHDGYGPEAGVPHNIGSKSCPYSDGYIMSYLMKDHRRFQFSSCCQREVKNLLKYERWRCVKKRVYKKTISKTNKLPGQETDLDNYCQRVYYHERPVYYLESYGVQHCKIRCQGLSNYWTISTIDGTPCGSKGSRNQYCVLGECKEL</sequence>
<keyword evidence="1 8" id="KW-0645">Protease</keyword>
<proteinExistence type="evidence at transcript level"/>
<keyword evidence="6" id="KW-0732">Signal</keyword>
<dbReference type="GO" id="GO:0046872">
    <property type="term" value="F:metal ion binding"/>
    <property type="evidence" value="ECO:0007669"/>
    <property type="project" value="UniProtKB-KW"/>
</dbReference>
<feature type="chain" id="PRO_5009115967" evidence="6">
    <location>
        <begin position="19"/>
        <end position="475"/>
    </location>
</feature>
<dbReference type="InterPro" id="IPR034030">
    <property type="entry name" value="ZnMc_salivary_gland_MPs"/>
</dbReference>
<feature type="binding site" evidence="5">
    <location>
        <position position="321"/>
    </location>
    <ligand>
        <name>Zn(2+)</name>
        <dbReference type="ChEBI" id="CHEBI:29105"/>
        <note>catalytic</note>
    </ligand>
</feature>
<evidence type="ECO:0000256" key="3">
    <source>
        <dbReference type="ARBA" id="ARBA00022833"/>
    </source>
</evidence>
<dbReference type="CDD" id="cd04272">
    <property type="entry name" value="ZnMc_salivary_gland_MPs"/>
    <property type="match status" value="1"/>
</dbReference>
<dbReference type="PANTHER" id="PTHR11905">
    <property type="entry name" value="ADAM A DISINTEGRIN AND METALLOPROTEASE DOMAIN"/>
    <property type="match status" value="1"/>
</dbReference>
<keyword evidence="5" id="KW-0479">Metal-binding</keyword>
<dbReference type="InterPro" id="IPR024079">
    <property type="entry name" value="MetalloPept_cat_dom_sf"/>
</dbReference>
<dbReference type="GO" id="GO:0006509">
    <property type="term" value="P:membrane protein ectodomain proteolysis"/>
    <property type="evidence" value="ECO:0007669"/>
    <property type="project" value="TreeGrafter"/>
</dbReference>
<evidence type="ECO:0000256" key="5">
    <source>
        <dbReference type="PROSITE-ProRule" id="PRU00276"/>
    </source>
</evidence>
<evidence type="ECO:0000259" key="7">
    <source>
        <dbReference type="PROSITE" id="PS50215"/>
    </source>
</evidence>
<dbReference type="AlphaFoldDB" id="A0A1E1X740"/>
<dbReference type="EMBL" id="GFAC01004322">
    <property type="protein sequence ID" value="JAT94866.1"/>
    <property type="molecule type" value="mRNA"/>
</dbReference>
<dbReference type="InterPro" id="IPR001590">
    <property type="entry name" value="Peptidase_M12B"/>
</dbReference>
<keyword evidence="4 8" id="KW-0482">Metalloprotease</keyword>
<dbReference type="Gene3D" id="3.40.390.10">
    <property type="entry name" value="Collagenase (Catalytic Domain)"/>
    <property type="match status" value="1"/>
</dbReference>
<evidence type="ECO:0000256" key="6">
    <source>
        <dbReference type="SAM" id="SignalP"/>
    </source>
</evidence>
<evidence type="ECO:0000256" key="2">
    <source>
        <dbReference type="ARBA" id="ARBA00022801"/>
    </source>
</evidence>
<feature type="binding site" evidence="5">
    <location>
        <position position="325"/>
    </location>
    <ligand>
        <name>Zn(2+)</name>
        <dbReference type="ChEBI" id="CHEBI:29105"/>
        <note>catalytic</note>
    </ligand>
</feature>
<dbReference type="PROSITE" id="PS50215">
    <property type="entry name" value="ADAM_MEPRO"/>
    <property type="match status" value="1"/>
</dbReference>
<feature type="active site" evidence="5">
    <location>
        <position position="322"/>
    </location>
</feature>